<dbReference type="GeneID" id="14926267"/>
<evidence type="ECO:0000256" key="5">
    <source>
        <dbReference type="SAM" id="MobiDB-lite"/>
    </source>
</evidence>
<evidence type="ECO:0000313" key="10">
    <source>
        <dbReference type="Proteomes" id="UP000011083"/>
    </source>
</evidence>
<dbReference type="Pfam" id="PF00578">
    <property type="entry name" value="AhpC-TSA"/>
    <property type="match status" value="1"/>
</dbReference>
<dbReference type="AlphaFoldDB" id="L8HJ25"/>
<feature type="region of interest" description="Disordered" evidence="5">
    <location>
        <begin position="348"/>
        <end position="370"/>
    </location>
</feature>
<dbReference type="RefSeq" id="XP_004367977.1">
    <property type="nucleotide sequence ID" value="XM_004367920.1"/>
</dbReference>
<dbReference type="InterPro" id="IPR050729">
    <property type="entry name" value="Rho-GAP"/>
</dbReference>
<evidence type="ECO:0000256" key="3">
    <source>
        <dbReference type="ARBA" id="ARBA00022833"/>
    </source>
</evidence>
<feature type="region of interest" description="Disordered" evidence="5">
    <location>
        <begin position="1"/>
        <end position="57"/>
    </location>
</feature>
<feature type="region of interest" description="Disordered" evidence="5">
    <location>
        <begin position="78"/>
        <end position="139"/>
    </location>
</feature>
<evidence type="ECO:0000259" key="7">
    <source>
        <dbReference type="PROSITE" id="PS50238"/>
    </source>
</evidence>
<dbReference type="PROSITE" id="PS50081">
    <property type="entry name" value="ZF_DAG_PE_2"/>
    <property type="match status" value="1"/>
</dbReference>
<accession>L8HJ25</accession>
<evidence type="ECO:0000259" key="6">
    <source>
        <dbReference type="PROSITE" id="PS50081"/>
    </source>
</evidence>
<dbReference type="InterPro" id="IPR000866">
    <property type="entry name" value="AhpC/TSA"/>
</dbReference>
<protein>
    <submittedName>
        <fullName evidence="9">Antioxidant, AhpC/TSA superfamily protein</fullName>
    </submittedName>
</protein>
<feature type="domain" description="Thioredoxin" evidence="8">
    <location>
        <begin position="474"/>
        <end position="625"/>
    </location>
</feature>
<dbReference type="GO" id="GO:0016209">
    <property type="term" value="F:antioxidant activity"/>
    <property type="evidence" value="ECO:0007669"/>
    <property type="project" value="InterPro"/>
</dbReference>
<dbReference type="InterPro" id="IPR013766">
    <property type="entry name" value="Thioredoxin_domain"/>
</dbReference>
<evidence type="ECO:0000256" key="4">
    <source>
        <dbReference type="ARBA" id="ARBA00037092"/>
    </source>
</evidence>
<dbReference type="GO" id="GO:0007165">
    <property type="term" value="P:signal transduction"/>
    <property type="evidence" value="ECO:0007669"/>
    <property type="project" value="InterPro"/>
</dbReference>
<dbReference type="VEuPathDB" id="AmoebaDB:ACA1_289750"/>
<dbReference type="Proteomes" id="UP000011083">
    <property type="component" value="Unassembled WGS sequence"/>
</dbReference>
<dbReference type="CDD" id="cd03017">
    <property type="entry name" value="PRX_BCP"/>
    <property type="match status" value="1"/>
</dbReference>
<dbReference type="GO" id="GO:0005737">
    <property type="term" value="C:cytoplasm"/>
    <property type="evidence" value="ECO:0007669"/>
    <property type="project" value="TreeGrafter"/>
</dbReference>
<dbReference type="STRING" id="1257118.L8HJ25"/>
<keyword evidence="1" id="KW-0343">GTPase activation</keyword>
<dbReference type="Gene3D" id="1.10.555.10">
    <property type="entry name" value="Rho GTPase activation protein"/>
    <property type="match status" value="1"/>
</dbReference>
<comment type="function">
    <text evidence="4">Rho GTPase-activating protein involved in the signal transduction pathway.</text>
</comment>
<feature type="compositionally biased region" description="Low complexity" evidence="5">
    <location>
        <begin position="115"/>
        <end position="139"/>
    </location>
</feature>
<reference evidence="9 10" key="1">
    <citation type="journal article" date="2013" name="Genome Biol.">
        <title>Genome of Acanthamoeba castellanii highlights extensive lateral gene transfer and early evolution of tyrosine kinase signaling.</title>
        <authorList>
            <person name="Clarke M."/>
            <person name="Lohan A.J."/>
            <person name="Liu B."/>
            <person name="Lagkouvardos I."/>
            <person name="Roy S."/>
            <person name="Zafar N."/>
            <person name="Bertelli C."/>
            <person name="Schilde C."/>
            <person name="Kianianmomeni A."/>
            <person name="Burglin T.R."/>
            <person name="Frech C."/>
            <person name="Turcotte B."/>
            <person name="Kopec K.O."/>
            <person name="Synnott J.M."/>
            <person name="Choo C."/>
            <person name="Paponov I."/>
            <person name="Finkler A."/>
            <person name="Soon Heng Tan C."/>
            <person name="Hutchins A.P."/>
            <person name="Weinmeier T."/>
            <person name="Rattei T."/>
            <person name="Chu J.S."/>
            <person name="Gimenez G."/>
            <person name="Irimia M."/>
            <person name="Rigden D.J."/>
            <person name="Fitzpatrick D.A."/>
            <person name="Lorenzo-Morales J."/>
            <person name="Bateman A."/>
            <person name="Chiu C.H."/>
            <person name="Tang P."/>
            <person name="Hegemann P."/>
            <person name="Fromm H."/>
            <person name="Raoult D."/>
            <person name="Greub G."/>
            <person name="Miranda-Saavedra D."/>
            <person name="Chen N."/>
            <person name="Nash P."/>
            <person name="Ginger M.L."/>
            <person name="Horn M."/>
            <person name="Schaap P."/>
            <person name="Caler L."/>
            <person name="Loftus B."/>
        </authorList>
    </citation>
    <scope>NUCLEOTIDE SEQUENCE [LARGE SCALE GENOMIC DNA]</scope>
    <source>
        <strain evidence="9 10">Neff</strain>
    </source>
</reference>
<dbReference type="PANTHER" id="PTHR23176:SF0">
    <property type="entry name" value="RHO GTPASE ACTIVATING PROTEIN AT 19D, ISOFORM D"/>
    <property type="match status" value="1"/>
</dbReference>
<name>L8HJ25_ACACF</name>
<dbReference type="SMART" id="SM00324">
    <property type="entry name" value="RhoGAP"/>
    <property type="match status" value="1"/>
</dbReference>
<feature type="domain" description="Rho-GAP" evidence="7">
    <location>
        <begin position="136"/>
        <end position="339"/>
    </location>
</feature>
<dbReference type="GO" id="GO:0005096">
    <property type="term" value="F:GTPase activator activity"/>
    <property type="evidence" value="ECO:0007669"/>
    <property type="project" value="UniProtKB-KW"/>
</dbReference>
<evidence type="ECO:0000256" key="1">
    <source>
        <dbReference type="ARBA" id="ARBA00022468"/>
    </source>
</evidence>
<dbReference type="SUPFAM" id="SSF57889">
    <property type="entry name" value="Cysteine-rich domain"/>
    <property type="match status" value="1"/>
</dbReference>
<keyword evidence="3" id="KW-0862">Zinc</keyword>
<dbReference type="SUPFAM" id="SSF48350">
    <property type="entry name" value="GTPase activation domain, GAP"/>
    <property type="match status" value="1"/>
</dbReference>
<gene>
    <name evidence="9" type="ORF">ACA1_289750</name>
</gene>
<dbReference type="PROSITE" id="PS51352">
    <property type="entry name" value="THIOREDOXIN_2"/>
    <property type="match status" value="1"/>
</dbReference>
<dbReference type="InterPro" id="IPR036249">
    <property type="entry name" value="Thioredoxin-like_sf"/>
</dbReference>
<evidence type="ECO:0000313" key="9">
    <source>
        <dbReference type="EMBL" id="ELR25222.1"/>
    </source>
</evidence>
<dbReference type="SUPFAM" id="SSF52833">
    <property type="entry name" value="Thioredoxin-like"/>
    <property type="match status" value="1"/>
</dbReference>
<sequence length="638" mass="69530">MTPTLSVTAAASPSSSASSSASPSPFASPPSPTSPRSSSSSSLLGASLSSSPSGEESLHFFRQLVSRTRSAKGKTWTLADLVESRTPPDGSPSGGGGGSQKKAKPRSTSLVRLLSGSRASETSSSTATSPSHSPSPTFKAQAAAAKESFAPPLWLPLVDYLCRFIELHGRDKLGIFRLSGNARTVGELTTACGDLIAKKAGEEDMQKLFEPYADGEVHVVASVLKAYLREQKEPLLPASFYDSFISAAETTDAGERLAQLKDLISKLPEGRRNILHRLVQSLVLIAENSEENKMDASNLAIVFGPSLLKAESDGLDILFKIRAQCLVVENCILHHATIFLGHEVRQQDIENDRKSPRSNGASDDDDDDDLSLDKLAKEMEEAEKESRDFDTAIEEFPQEAEEPTMQSHAFKKEAFNPFSPTMCRHCRKYIFGIRKSYLCKNCNFPTHGKCRKSVGKTCPGSCEKTTKQKKPEPINVGQKVPLFTLKDGKGKTYSIEDSLRLNKRIVLFFYPKDFTPGCTRENKAFRDQFSLFHYADCEIVGISGDSSACHSRFAAKYNIPFRLLSDPKSEVREQFGVPDSMGGLAPGRVTYVIDPSGTVVHVYNSLFNPQEHLVHSLHAISQMLLHDLSSPAAISAAS</sequence>
<evidence type="ECO:0000259" key="8">
    <source>
        <dbReference type="PROSITE" id="PS51352"/>
    </source>
</evidence>
<dbReference type="KEGG" id="acan:ACA1_289750"/>
<dbReference type="Gene3D" id="3.30.60.20">
    <property type="match status" value="1"/>
</dbReference>
<feature type="domain" description="Phorbol-ester/DAG-type" evidence="6">
    <location>
        <begin position="407"/>
        <end position="458"/>
    </location>
</feature>
<keyword evidence="10" id="KW-1185">Reference proteome</keyword>
<dbReference type="Pfam" id="PF00130">
    <property type="entry name" value="C1_1"/>
    <property type="match status" value="1"/>
</dbReference>
<dbReference type="Gene3D" id="3.40.30.10">
    <property type="entry name" value="Glutaredoxin"/>
    <property type="match status" value="1"/>
</dbReference>
<dbReference type="GO" id="GO:0046872">
    <property type="term" value="F:metal ion binding"/>
    <property type="evidence" value="ECO:0007669"/>
    <property type="project" value="UniProtKB-KW"/>
</dbReference>
<proteinExistence type="predicted"/>
<dbReference type="EMBL" id="KB007805">
    <property type="protein sequence ID" value="ELR25222.1"/>
    <property type="molecule type" value="Genomic_DNA"/>
</dbReference>
<keyword evidence="2" id="KW-0479">Metal-binding</keyword>
<dbReference type="Pfam" id="PF00620">
    <property type="entry name" value="RhoGAP"/>
    <property type="match status" value="1"/>
</dbReference>
<dbReference type="InterPro" id="IPR002219">
    <property type="entry name" value="PKC_DAG/PE"/>
</dbReference>
<feature type="compositionally biased region" description="Low complexity" evidence="5">
    <location>
        <begin position="34"/>
        <end position="53"/>
    </location>
</feature>
<feature type="compositionally biased region" description="Low complexity" evidence="5">
    <location>
        <begin position="1"/>
        <end position="25"/>
    </location>
</feature>
<dbReference type="PANTHER" id="PTHR23176">
    <property type="entry name" value="RHO/RAC/CDC GTPASE-ACTIVATING PROTEIN"/>
    <property type="match status" value="1"/>
</dbReference>
<dbReference type="OrthoDB" id="19923at2759"/>
<dbReference type="GO" id="GO:0016491">
    <property type="term" value="F:oxidoreductase activity"/>
    <property type="evidence" value="ECO:0007669"/>
    <property type="project" value="InterPro"/>
</dbReference>
<dbReference type="InterPro" id="IPR046349">
    <property type="entry name" value="C1-like_sf"/>
</dbReference>
<dbReference type="CDD" id="cd00159">
    <property type="entry name" value="RhoGAP"/>
    <property type="match status" value="1"/>
</dbReference>
<dbReference type="PROSITE" id="PS50238">
    <property type="entry name" value="RHOGAP"/>
    <property type="match status" value="1"/>
</dbReference>
<evidence type="ECO:0000256" key="2">
    <source>
        <dbReference type="ARBA" id="ARBA00022723"/>
    </source>
</evidence>
<dbReference type="InterPro" id="IPR000198">
    <property type="entry name" value="RhoGAP_dom"/>
</dbReference>
<dbReference type="InterPro" id="IPR008936">
    <property type="entry name" value="Rho_GTPase_activation_prot"/>
</dbReference>
<dbReference type="SMART" id="SM00109">
    <property type="entry name" value="C1"/>
    <property type="match status" value="1"/>
</dbReference>
<organism evidence="9 10">
    <name type="scientific">Acanthamoeba castellanii (strain ATCC 30010 / Neff)</name>
    <dbReference type="NCBI Taxonomy" id="1257118"/>
    <lineage>
        <taxon>Eukaryota</taxon>
        <taxon>Amoebozoa</taxon>
        <taxon>Discosea</taxon>
        <taxon>Longamoebia</taxon>
        <taxon>Centramoebida</taxon>
        <taxon>Acanthamoebidae</taxon>
        <taxon>Acanthamoeba</taxon>
    </lineage>
</organism>